<dbReference type="InterPro" id="IPR029058">
    <property type="entry name" value="AB_hydrolase_fold"/>
</dbReference>
<keyword evidence="5" id="KW-0378">Hydrolase</keyword>
<evidence type="ECO:0000256" key="2">
    <source>
        <dbReference type="ARBA" id="ARBA00012423"/>
    </source>
</evidence>
<proteinExistence type="inferred from homology"/>
<dbReference type="AlphaFoldDB" id="A0A2G8SJX3"/>
<sequence>MARLLSFTISLLAVVSYVLSTPLRLPDAPRRPLVIWHGLGDSYASPGMLQFMELIKEVHPGIFIHSIRLDEDLDKDQKAGFFGDVNEQLDLVNEQIGAIPELQGGFDAIGFSQGGQFLRAYVERYNSPPINNLITFGSQHMGVSDLPMCSRWDIFCNLARRAARGGVYTQWAQHNLVQAQYYRDPDQLDAYLNSSSFLASINNEVPERANGTYAAHLATLNTLVLVLFSADKTVVPKESAWFGSYSAPNGSRRGGDEKVMVPMRLQPLYAQDWIGLRRLDQAGRVLLETCEGEHMQLAEECWRPLVERFTGGLLEEYAPSVWDEVLRVQN</sequence>
<evidence type="ECO:0000313" key="10">
    <source>
        <dbReference type="EMBL" id="PIL34050.1"/>
    </source>
</evidence>
<gene>
    <name evidence="10" type="ORF">GSI_03759</name>
</gene>
<dbReference type="SUPFAM" id="SSF53474">
    <property type="entry name" value="alpha/beta-Hydrolases"/>
    <property type="match status" value="1"/>
</dbReference>
<dbReference type="Pfam" id="PF02089">
    <property type="entry name" value="Palm_thioest"/>
    <property type="match status" value="1"/>
</dbReference>
<evidence type="ECO:0000256" key="8">
    <source>
        <dbReference type="ARBA" id="ARBA00031934"/>
    </source>
</evidence>
<dbReference type="FunFam" id="3.40.50.1820:FF:000107">
    <property type="entry name" value="Palmitoyl-protein thioesterase 1"/>
    <property type="match status" value="1"/>
</dbReference>
<comment type="similarity">
    <text evidence="1">Belongs to the palmitoyl-protein thioesterase family.</text>
</comment>
<feature type="chain" id="PRO_5013802478" description="Palmitoyl-protein thioesterase 1" evidence="9">
    <location>
        <begin position="21"/>
        <end position="330"/>
    </location>
</feature>
<keyword evidence="6" id="KW-1015">Disulfide bond</keyword>
<dbReference type="EC" id="3.1.2.22" evidence="2"/>
<dbReference type="PRINTS" id="PR00414">
    <property type="entry name" value="PPTHIESTRASE"/>
</dbReference>
<organism evidence="10 11">
    <name type="scientific">Ganoderma sinense ZZ0214-1</name>
    <dbReference type="NCBI Taxonomy" id="1077348"/>
    <lineage>
        <taxon>Eukaryota</taxon>
        <taxon>Fungi</taxon>
        <taxon>Dikarya</taxon>
        <taxon>Basidiomycota</taxon>
        <taxon>Agaricomycotina</taxon>
        <taxon>Agaricomycetes</taxon>
        <taxon>Polyporales</taxon>
        <taxon>Polyporaceae</taxon>
        <taxon>Ganoderma</taxon>
    </lineage>
</organism>
<comment type="caution">
    <text evidence="10">The sequence shown here is derived from an EMBL/GenBank/DDBJ whole genome shotgun (WGS) entry which is preliminary data.</text>
</comment>
<dbReference type="InterPro" id="IPR002472">
    <property type="entry name" value="Palm_thioest"/>
</dbReference>
<keyword evidence="7" id="KW-0325">Glycoprotein</keyword>
<evidence type="ECO:0000256" key="7">
    <source>
        <dbReference type="ARBA" id="ARBA00023180"/>
    </source>
</evidence>
<dbReference type="GO" id="GO:0008474">
    <property type="term" value="F:palmitoyl-(protein) hydrolase activity"/>
    <property type="evidence" value="ECO:0007669"/>
    <property type="project" value="UniProtKB-EC"/>
</dbReference>
<keyword evidence="4 9" id="KW-0732">Signal</keyword>
<dbReference type="PANTHER" id="PTHR11247:SF8">
    <property type="entry name" value="PALMITOYL-PROTEIN THIOESTERASE 1"/>
    <property type="match status" value="1"/>
</dbReference>
<evidence type="ECO:0000256" key="1">
    <source>
        <dbReference type="ARBA" id="ARBA00010758"/>
    </source>
</evidence>
<evidence type="ECO:0000256" key="5">
    <source>
        <dbReference type="ARBA" id="ARBA00022801"/>
    </source>
</evidence>
<dbReference type="Proteomes" id="UP000230002">
    <property type="component" value="Unassembled WGS sequence"/>
</dbReference>
<dbReference type="STRING" id="1077348.A0A2G8SJX3"/>
<reference evidence="10 11" key="1">
    <citation type="journal article" date="2015" name="Sci. Rep.">
        <title>Chromosome-level genome map provides insights into diverse defense mechanisms in the medicinal fungus Ganoderma sinense.</title>
        <authorList>
            <person name="Zhu Y."/>
            <person name="Xu J."/>
            <person name="Sun C."/>
            <person name="Zhou S."/>
            <person name="Xu H."/>
            <person name="Nelson D.R."/>
            <person name="Qian J."/>
            <person name="Song J."/>
            <person name="Luo H."/>
            <person name="Xiang L."/>
            <person name="Li Y."/>
            <person name="Xu Z."/>
            <person name="Ji A."/>
            <person name="Wang L."/>
            <person name="Lu S."/>
            <person name="Hayward A."/>
            <person name="Sun W."/>
            <person name="Li X."/>
            <person name="Schwartz D.C."/>
            <person name="Wang Y."/>
            <person name="Chen S."/>
        </authorList>
    </citation>
    <scope>NUCLEOTIDE SEQUENCE [LARGE SCALE GENOMIC DNA]</scope>
    <source>
        <strain evidence="10 11">ZZ0214-1</strain>
    </source>
</reference>
<evidence type="ECO:0000256" key="3">
    <source>
        <dbReference type="ARBA" id="ARBA00014212"/>
    </source>
</evidence>
<evidence type="ECO:0000256" key="6">
    <source>
        <dbReference type="ARBA" id="ARBA00023157"/>
    </source>
</evidence>
<accession>A0A2G8SJX3</accession>
<evidence type="ECO:0000256" key="4">
    <source>
        <dbReference type="ARBA" id="ARBA00022729"/>
    </source>
</evidence>
<dbReference type="PANTHER" id="PTHR11247">
    <property type="entry name" value="PALMITOYL-PROTEIN THIOESTERASE/DOLICHYLDIPHOSPHATASE 1"/>
    <property type="match status" value="1"/>
</dbReference>
<evidence type="ECO:0000313" key="11">
    <source>
        <dbReference type="Proteomes" id="UP000230002"/>
    </source>
</evidence>
<protein>
    <recommendedName>
        <fullName evidence="3">Palmitoyl-protein thioesterase 1</fullName>
        <ecNumber evidence="2">3.1.2.22</ecNumber>
    </recommendedName>
    <alternativeName>
        <fullName evidence="8">Palmitoyl-protein hydrolase 1</fullName>
    </alternativeName>
</protein>
<keyword evidence="11" id="KW-1185">Reference proteome</keyword>
<dbReference type="Gene3D" id="3.40.50.1820">
    <property type="entry name" value="alpha/beta hydrolase"/>
    <property type="match status" value="1"/>
</dbReference>
<evidence type="ECO:0000256" key="9">
    <source>
        <dbReference type="SAM" id="SignalP"/>
    </source>
</evidence>
<name>A0A2G8SJX3_9APHY</name>
<dbReference type="EMBL" id="AYKW01000006">
    <property type="protein sequence ID" value="PIL34050.1"/>
    <property type="molecule type" value="Genomic_DNA"/>
</dbReference>
<dbReference type="OrthoDB" id="10263094at2759"/>
<feature type="signal peptide" evidence="9">
    <location>
        <begin position="1"/>
        <end position="20"/>
    </location>
</feature>